<keyword evidence="4" id="KW-1185">Reference proteome</keyword>
<evidence type="ECO:0000256" key="1">
    <source>
        <dbReference type="SAM" id="MobiDB-lite"/>
    </source>
</evidence>
<name>A0A919CK24_9ACTN</name>
<feature type="transmembrane region" description="Helical" evidence="2">
    <location>
        <begin position="105"/>
        <end position="123"/>
    </location>
</feature>
<reference evidence="3 4" key="1">
    <citation type="journal article" date="2014" name="Int. J. Syst. Evol. Microbiol.">
        <title>Complete genome sequence of Corynebacterium casei LMG S-19264T (=DSM 44701T), isolated from a smear-ripened cheese.</title>
        <authorList>
            <consortium name="US DOE Joint Genome Institute (JGI-PGF)"/>
            <person name="Walter F."/>
            <person name="Albersmeier A."/>
            <person name="Kalinowski J."/>
            <person name="Ruckert C."/>
        </authorList>
    </citation>
    <scope>NUCLEOTIDE SEQUENCE [LARGE SCALE GENOMIC DNA]</scope>
    <source>
        <strain evidence="3 4">KCTC 19473</strain>
    </source>
</reference>
<feature type="region of interest" description="Disordered" evidence="1">
    <location>
        <begin position="147"/>
        <end position="187"/>
    </location>
</feature>
<protein>
    <recommendedName>
        <fullName evidence="5">DUF3618 domain-containing protein</fullName>
    </recommendedName>
</protein>
<organism evidence="3 4">
    <name type="scientific">Nocardiopsis kunsanensis</name>
    <dbReference type="NCBI Taxonomy" id="141693"/>
    <lineage>
        <taxon>Bacteria</taxon>
        <taxon>Bacillati</taxon>
        <taxon>Actinomycetota</taxon>
        <taxon>Actinomycetes</taxon>
        <taxon>Streptosporangiales</taxon>
        <taxon>Nocardiopsidaceae</taxon>
        <taxon>Nocardiopsis</taxon>
    </lineage>
</organism>
<gene>
    <name evidence="3" type="ORF">GCM10007147_35330</name>
</gene>
<keyword evidence="2" id="KW-0472">Membrane</keyword>
<comment type="caution">
    <text evidence="3">The sequence shown here is derived from an EMBL/GenBank/DDBJ whole genome shotgun (WGS) entry which is preliminary data.</text>
</comment>
<evidence type="ECO:0000313" key="3">
    <source>
        <dbReference type="EMBL" id="GHD32082.1"/>
    </source>
</evidence>
<feature type="compositionally biased region" description="Polar residues" evidence="1">
    <location>
        <begin position="151"/>
        <end position="166"/>
    </location>
</feature>
<keyword evidence="2" id="KW-1133">Transmembrane helix</keyword>
<feature type="compositionally biased region" description="Low complexity" evidence="1">
    <location>
        <begin position="175"/>
        <end position="187"/>
    </location>
</feature>
<keyword evidence="2" id="KW-0812">Transmembrane</keyword>
<proteinExistence type="predicted"/>
<dbReference type="Proteomes" id="UP000654947">
    <property type="component" value="Unassembled WGS sequence"/>
</dbReference>
<evidence type="ECO:0000313" key="4">
    <source>
        <dbReference type="Proteomes" id="UP000654947"/>
    </source>
</evidence>
<sequence>MPITTKRRKAQKEAEVAVVRLQDLAREQAERLGPYAGQARDQASRKLLQARGWTAPRLETAAHRVEDTVAPRVAELLTTAAHRVDPKPSRRGLRALRQDRKVSRTLLIGGAAVVGGVLVYSLVRMRQASQDAEWQEHLDQARDQVRETRENLGTNVSEANGKATKNSSKETARAGTGSDKGGSTKSS</sequence>
<dbReference type="EMBL" id="BMXL01000022">
    <property type="protein sequence ID" value="GHD32082.1"/>
    <property type="molecule type" value="Genomic_DNA"/>
</dbReference>
<evidence type="ECO:0008006" key="5">
    <source>
        <dbReference type="Google" id="ProtNLM"/>
    </source>
</evidence>
<accession>A0A919CK24</accession>
<dbReference type="RefSeq" id="WP_017578040.1">
    <property type="nucleotide sequence ID" value="NZ_BMXL01000022.1"/>
</dbReference>
<dbReference type="AlphaFoldDB" id="A0A919CK24"/>
<evidence type="ECO:0000256" key="2">
    <source>
        <dbReference type="SAM" id="Phobius"/>
    </source>
</evidence>